<dbReference type="InterPro" id="IPR012349">
    <property type="entry name" value="Split_barrel_FMN-bd"/>
</dbReference>
<dbReference type="RefSeq" id="WP_054759622.1">
    <property type="nucleotide sequence ID" value="NZ_AYYR01000029.1"/>
</dbReference>
<organism evidence="1 2">
    <name type="scientific">Secundilactobacillus collinoides DSM 20515 = JCM 1123</name>
    <dbReference type="NCBI Taxonomy" id="1423733"/>
    <lineage>
        <taxon>Bacteria</taxon>
        <taxon>Bacillati</taxon>
        <taxon>Bacillota</taxon>
        <taxon>Bacilli</taxon>
        <taxon>Lactobacillales</taxon>
        <taxon>Lactobacillaceae</taxon>
        <taxon>Secundilactobacillus</taxon>
    </lineage>
</organism>
<dbReference type="SUPFAM" id="SSF50475">
    <property type="entry name" value="FMN-binding split barrel"/>
    <property type="match status" value="1"/>
</dbReference>
<dbReference type="EMBL" id="AYYR01000029">
    <property type="protein sequence ID" value="KRM76422.1"/>
    <property type="molecule type" value="Genomic_DNA"/>
</dbReference>
<gene>
    <name evidence="1" type="ORF">FC82_GL001657</name>
</gene>
<dbReference type="AlphaFoldDB" id="A0A0R2BKT7"/>
<protein>
    <recommendedName>
        <fullName evidence="3">5-nitroimidazole antibiotic resistance</fullName>
    </recommendedName>
</protein>
<dbReference type="InterPro" id="IPR024747">
    <property type="entry name" value="Pyridox_Oxase-rel"/>
</dbReference>
<name>A0A0R2BKT7_SECCO</name>
<evidence type="ECO:0000313" key="2">
    <source>
        <dbReference type="Proteomes" id="UP000051845"/>
    </source>
</evidence>
<dbReference type="Proteomes" id="UP000051845">
    <property type="component" value="Unassembled WGS sequence"/>
</dbReference>
<dbReference type="PANTHER" id="PTHR34071:SF2">
    <property type="entry name" value="FLAVIN-NUCLEOTIDE-BINDING PROTEIN"/>
    <property type="match status" value="1"/>
</dbReference>
<dbReference type="Gene3D" id="2.30.110.10">
    <property type="entry name" value="Electron Transport, Fmn-binding Protein, Chain A"/>
    <property type="match status" value="1"/>
</dbReference>
<dbReference type="PATRIC" id="fig|1423733.4.peg.1745"/>
<proteinExistence type="predicted"/>
<evidence type="ECO:0000313" key="1">
    <source>
        <dbReference type="EMBL" id="KRM76422.1"/>
    </source>
</evidence>
<comment type="caution">
    <text evidence="1">The sequence shown here is derived from an EMBL/GenBank/DDBJ whole genome shotgun (WGS) entry which is preliminary data.</text>
</comment>
<sequence>MHRTDREITDFEQLKTIIENGEIINTAIMDSPAPYVVPTNYAYEFDGRRLTLYLHGAARGKKWALIANDPNVSFSIVSDAHLEPDAHTMYYESILGTGNAILMTDQESKEHALRLLLKKELGHFDGPLDPDDLAHVGIIKINVATYTGKQHNAAH</sequence>
<reference evidence="1 2" key="1">
    <citation type="journal article" date="2015" name="Genome Announc.">
        <title>Expanding the biotechnology potential of lactobacilli through comparative genomics of 213 strains and associated genera.</title>
        <authorList>
            <person name="Sun Z."/>
            <person name="Harris H.M."/>
            <person name="McCann A."/>
            <person name="Guo C."/>
            <person name="Argimon S."/>
            <person name="Zhang W."/>
            <person name="Yang X."/>
            <person name="Jeffery I.B."/>
            <person name="Cooney J.C."/>
            <person name="Kagawa T.F."/>
            <person name="Liu W."/>
            <person name="Song Y."/>
            <person name="Salvetti E."/>
            <person name="Wrobel A."/>
            <person name="Rasinkangas P."/>
            <person name="Parkhill J."/>
            <person name="Rea M.C."/>
            <person name="O'Sullivan O."/>
            <person name="Ritari J."/>
            <person name="Douillard F.P."/>
            <person name="Paul Ross R."/>
            <person name="Yang R."/>
            <person name="Briner A.E."/>
            <person name="Felis G.E."/>
            <person name="de Vos W.M."/>
            <person name="Barrangou R."/>
            <person name="Klaenhammer T.R."/>
            <person name="Caufield P.W."/>
            <person name="Cui Y."/>
            <person name="Zhang H."/>
            <person name="O'Toole P.W."/>
        </authorList>
    </citation>
    <scope>NUCLEOTIDE SEQUENCE [LARGE SCALE GENOMIC DNA]</scope>
    <source>
        <strain evidence="1 2">DSM 20515</strain>
    </source>
</reference>
<dbReference type="PANTHER" id="PTHR34071">
    <property type="entry name" value="5-NITROIMIDAZOLE ANTIBIOTICS RESISTANCE PROTEIN, NIMA-FAMILY-RELATED PROTEIN-RELATED"/>
    <property type="match status" value="1"/>
</dbReference>
<accession>A0A0R2BKT7</accession>
<dbReference type="Pfam" id="PF12900">
    <property type="entry name" value="Pyridox_ox_2"/>
    <property type="match status" value="1"/>
</dbReference>
<evidence type="ECO:0008006" key="3">
    <source>
        <dbReference type="Google" id="ProtNLM"/>
    </source>
</evidence>